<sequence>MESLLRTMTEPRGGGEKAIGGLNESDPVRSDEIESPRWVAGPTQLIGGDGTFYEDAIDDVIANFKERLAYGTPFGIVSVLGSQSPGKSSMLDSLFGVKFNEDDASKGRNQNSKGIWLSRCAGPSLLVMDVEPSDAKEDDLSFEKQTVLFSLALSDLLVVNMSLQEINRDIGGNIQLLRSILEERLVGKLDSGQTKMLIVIHGYDDKLPLAKLQEDVLAKLQKLWSSIHSSSLILSEFFEVLVVGLPDNKSRPQDFVEKVSKMRRWFVQGDITEFKKDRILAQGFSLSAKGLWDAIRQKKQLGVFLFGHKITVSDTICGNIISEILSSPEFNKDILSLKNVDSGAPKEFVEKLGSLQEVTLARFDTETQMYDEDVTHKKREELEKSICGLVESTSKDILSGLHMKTFHESKQEISKQLSEAEDPASGINDTVKACITKFVESCEGLSSRYQDLFNDHRVALETELNVIAEILASNIEEKRKRDEAECARKEAELKAQDAQTQAEKTKESSGLEIERYKKEIADARSEAEQSKSEAQRAKEESKQIAKQSVEEIRRISRLAKEESDRVKKELEIAKEEQKKERERAKEAAEVEARRRANQMRFGVVRAVVVVARVVVLKDPTVIVDIVDFALWHRRRSRAEAHGSGSGTQNGKAC</sequence>
<keyword evidence="6" id="KW-0342">GTP-binding</keyword>
<evidence type="ECO:0000313" key="12">
    <source>
        <dbReference type="Proteomes" id="UP001140206"/>
    </source>
</evidence>
<dbReference type="InterPro" id="IPR008803">
    <property type="entry name" value="RHD3/Sey1"/>
</dbReference>
<keyword evidence="2" id="KW-0547">Nucleotide-binding</keyword>
<evidence type="ECO:0000256" key="3">
    <source>
        <dbReference type="ARBA" id="ARBA00022801"/>
    </source>
</evidence>
<dbReference type="GO" id="GO:0003924">
    <property type="term" value="F:GTPase activity"/>
    <property type="evidence" value="ECO:0007669"/>
    <property type="project" value="TreeGrafter"/>
</dbReference>
<dbReference type="SUPFAM" id="SSF52540">
    <property type="entry name" value="P-loop containing nucleoside triphosphate hydrolases"/>
    <property type="match status" value="1"/>
</dbReference>
<evidence type="ECO:0000256" key="4">
    <source>
        <dbReference type="ARBA" id="ARBA00022824"/>
    </source>
</evidence>
<dbReference type="EMBL" id="JAMFTS010000005">
    <property type="protein sequence ID" value="KAJ4753508.1"/>
    <property type="molecule type" value="Genomic_DNA"/>
</dbReference>
<evidence type="ECO:0000313" key="11">
    <source>
        <dbReference type="EMBL" id="KAJ4753508.1"/>
    </source>
</evidence>
<keyword evidence="3" id="KW-0378">Hydrolase</keyword>
<dbReference type="Pfam" id="PF20428">
    <property type="entry name" value="Sey1_3HB"/>
    <property type="match status" value="1"/>
</dbReference>
<comment type="caution">
    <text evidence="11">The sequence shown here is derived from an EMBL/GenBank/DDBJ whole genome shotgun (WGS) entry which is preliminary data.</text>
</comment>
<dbReference type="GO" id="GO:0005783">
    <property type="term" value="C:endoplasmic reticulum"/>
    <property type="evidence" value="ECO:0007669"/>
    <property type="project" value="TreeGrafter"/>
</dbReference>
<keyword evidence="12" id="KW-1185">Reference proteome</keyword>
<dbReference type="InterPro" id="IPR030386">
    <property type="entry name" value="G_GB1_RHD3_dom"/>
</dbReference>
<dbReference type="Gene3D" id="3.40.50.300">
    <property type="entry name" value="P-loop containing nucleotide triphosphate hydrolases"/>
    <property type="match status" value="1"/>
</dbReference>
<dbReference type="GO" id="GO:0005525">
    <property type="term" value="F:GTP binding"/>
    <property type="evidence" value="ECO:0007669"/>
    <property type="project" value="UniProtKB-KW"/>
</dbReference>
<dbReference type="Proteomes" id="UP001140206">
    <property type="component" value="Chromosome 5"/>
</dbReference>
<keyword evidence="7" id="KW-0472">Membrane</keyword>
<organism evidence="11 12">
    <name type="scientific">Rhynchospora pubera</name>
    <dbReference type="NCBI Taxonomy" id="906938"/>
    <lineage>
        <taxon>Eukaryota</taxon>
        <taxon>Viridiplantae</taxon>
        <taxon>Streptophyta</taxon>
        <taxon>Embryophyta</taxon>
        <taxon>Tracheophyta</taxon>
        <taxon>Spermatophyta</taxon>
        <taxon>Magnoliopsida</taxon>
        <taxon>Liliopsida</taxon>
        <taxon>Poales</taxon>
        <taxon>Cyperaceae</taxon>
        <taxon>Cyperoideae</taxon>
        <taxon>Rhynchosporeae</taxon>
        <taxon>Rhynchospora</taxon>
    </lineage>
</organism>
<reference evidence="11" key="1">
    <citation type="submission" date="2022-08" db="EMBL/GenBank/DDBJ databases">
        <authorList>
            <person name="Marques A."/>
        </authorList>
    </citation>
    <scope>NUCLEOTIDE SEQUENCE</scope>
    <source>
        <strain evidence="11">RhyPub2mFocal</strain>
        <tissue evidence="11">Leaves</tissue>
    </source>
</reference>
<evidence type="ECO:0000256" key="5">
    <source>
        <dbReference type="ARBA" id="ARBA00022989"/>
    </source>
</evidence>
<feature type="region of interest" description="Disordered" evidence="9">
    <location>
        <begin position="522"/>
        <end position="543"/>
    </location>
</feature>
<gene>
    <name evidence="11" type="ORF">LUZ62_087913</name>
</gene>
<dbReference type="AlphaFoldDB" id="A0AAV8CC93"/>
<keyword evidence="4" id="KW-0256">Endoplasmic reticulum</keyword>
<dbReference type="GO" id="GO:0016320">
    <property type="term" value="P:endoplasmic reticulum membrane fusion"/>
    <property type="evidence" value="ECO:0007669"/>
    <property type="project" value="TreeGrafter"/>
</dbReference>
<name>A0AAV8CC93_9POAL</name>
<dbReference type="CDD" id="cd06503">
    <property type="entry name" value="ATP-synt_Fo_b"/>
    <property type="match status" value="1"/>
</dbReference>
<feature type="compositionally biased region" description="Basic and acidic residues" evidence="9">
    <location>
        <begin position="26"/>
        <end position="35"/>
    </location>
</feature>
<dbReference type="InterPro" id="IPR027417">
    <property type="entry name" value="P-loop_NTPase"/>
</dbReference>
<feature type="domain" description="GB1/RHD3-type G" evidence="10">
    <location>
        <begin position="71"/>
        <end position="295"/>
    </location>
</feature>
<dbReference type="Pfam" id="PF05879">
    <property type="entry name" value="RHD3_GTPase"/>
    <property type="match status" value="1"/>
</dbReference>
<feature type="region of interest" description="Disordered" evidence="9">
    <location>
        <begin position="1"/>
        <end position="35"/>
    </location>
</feature>
<evidence type="ECO:0000256" key="9">
    <source>
        <dbReference type="SAM" id="MobiDB-lite"/>
    </source>
</evidence>
<keyword evidence="1" id="KW-0812">Transmembrane</keyword>
<protein>
    <recommendedName>
        <fullName evidence="10">GB1/RHD3-type G domain-containing protein</fullName>
    </recommendedName>
</protein>
<proteinExistence type="inferred from homology"/>
<comment type="similarity">
    <text evidence="8">Belongs to the TRAFAC class dynamin-like GTPase superfamily. GB1/RHD3 GTPase family.</text>
</comment>
<dbReference type="PANTHER" id="PTHR45923:SF2">
    <property type="entry name" value="PROTEIN SEY1"/>
    <property type="match status" value="1"/>
</dbReference>
<evidence type="ECO:0000256" key="6">
    <source>
        <dbReference type="ARBA" id="ARBA00023134"/>
    </source>
</evidence>
<evidence type="ECO:0000256" key="2">
    <source>
        <dbReference type="ARBA" id="ARBA00022741"/>
    </source>
</evidence>
<dbReference type="InterPro" id="IPR046758">
    <property type="entry name" value="Sey1/RHD3-like_3HB"/>
</dbReference>
<keyword evidence="5" id="KW-1133">Transmembrane helix</keyword>
<evidence type="ECO:0000256" key="7">
    <source>
        <dbReference type="ARBA" id="ARBA00023136"/>
    </source>
</evidence>
<evidence type="ECO:0000256" key="1">
    <source>
        <dbReference type="ARBA" id="ARBA00022692"/>
    </source>
</evidence>
<feature type="region of interest" description="Disordered" evidence="9">
    <location>
        <begin position="491"/>
        <end position="510"/>
    </location>
</feature>
<dbReference type="PANTHER" id="PTHR45923">
    <property type="entry name" value="PROTEIN SEY1"/>
    <property type="match status" value="1"/>
</dbReference>
<dbReference type="PROSITE" id="PS51715">
    <property type="entry name" value="G_GB1_RHD3"/>
    <property type="match status" value="1"/>
</dbReference>
<accession>A0AAV8CC93</accession>
<evidence type="ECO:0000259" key="10">
    <source>
        <dbReference type="PROSITE" id="PS51715"/>
    </source>
</evidence>
<evidence type="ECO:0000256" key="8">
    <source>
        <dbReference type="PROSITE-ProRule" id="PRU01052"/>
    </source>
</evidence>